<feature type="region of interest" description="Disordered" evidence="1">
    <location>
        <begin position="62"/>
        <end position="126"/>
    </location>
</feature>
<dbReference type="AlphaFoldDB" id="A0A0U5B0Q0"/>
<dbReference type="RefSeq" id="WP_096467234.1">
    <property type="nucleotide sequence ID" value="NZ_AP017312.1"/>
</dbReference>
<accession>A0A0U5B0Q0</accession>
<evidence type="ECO:0000256" key="2">
    <source>
        <dbReference type="SAM" id="SignalP"/>
    </source>
</evidence>
<dbReference type="PROSITE" id="PS00018">
    <property type="entry name" value="EF_HAND_1"/>
    <property type="match status" value="1"/>
</dbReference>
<dbReference type="InterPro" id="IPR008964">
    <property type="entry name" value="Invasin/intimin_cell_adhesion"/>
</dbReference>
<keyword evidence="2" id="KW-0732">Signal</keyword>
<dbReference type="InterPro" id="IPR028059">
    <property type="entry name" value="SWM_rpt"/>
</dbReference>
<evidence type="ECO:0000313" key="3">
    <source>
        <dbReference type="EMBL" id="BAU29569.1"/>
    </source>
</evidence>
<protein>
    <submittedName>
        <fullName evidence="3">Bacterial Ig-like domain group 2 protein</fullName>
    </submittedName>
</protein>
<name>A0A0U5B0Q0_9BACL</name>
<reference evidence="3 4" key="1">
    <citation type="submission" date="2015-12" db="EMBL/GenBank/DDBJ databases">
        <title>Genome sequence of Aneurinibacillus soli.</title>
        <authorList>
            <person name="Lee J.S."/>
            <person name="Lee K.C."/>
            <person name="Kim K.K."/>
            <person name="Lee B.W."/>
        </authorList>
    </citation>
    <scope>NUCLEOTIDE SEQUENCE [LARGE SCALE GENOMIC DNA]</scope>
    <source>
        <strain evidence="3 4">CB4</strain>
    </source>
</reference>
<dbReference type="SUPFAM" id="SSF49373">
    <property type="entry name" value="Invasin/intimin cell-adhesion fragments"/>
    <property type="match status" value="1"/>
</dbReference>
<feature type="chain" id="PRO_5043556767" evidence="2">
    <location>
        <begin position="36"/>
        <end position="519"/>
    </location>
</feature>
<evidence type="ECO:0000313" key="4">
    <source>
        <dbReference type="Proteomes" id="UP000217696"/>
    </source>
</evidence>
<proteinExistence type="predicted"/>
<dbReference type="Gene3D" id="2.60.40.1080">
    <property type="match status" value="1"/>
</dbReference>
<keyword evidence="4" id="KW-1185">Reference proteome</keyword>
<dbReference type="InterPro" id="IPR018247">
    <property type="entry name" value="EF_Hand_1_Ca_BS"/>
</dbReference>
<dbReference type="Proteomes" id="UP000217696">
    <property type="component" value="Chromosome"/>
</dbReference>
<dbReference type="Pfam" id="PF13753">
    <property type="entry name" value="SWM_repeat"/>
    <property type="match status" value="1"/>
</dbReference>
<dbReference type="EMBL" id="AP017312">
    <property type="protein sequence ID" value="BAU29569.1"/>
    <property type="molecule type" value="Genomic_DNA"/>
</dbReference>
<feature type="compositionally biased region" description="Polar residues" evidence="1">
    <location>
        <begin position="95"/>
        <end position="107"/>
    </location>
</feature>
<sequence>MKNQKKKATARAMAAVALLTSLFTVTPIGTHQVQAATDTTPPHLESILSSGDTITLTYDEELTLPDDPESNPEPNPDSPPGPHPGFPLPLLPTYTVHTSSGDTTIDTSRPPEGNTITLTPDPPINNPATIQYSGYIRVSDLAGNLDTSLDTPKEIIDNSHDTTPPQLVRSIISTDDIKLFYNEPLNPDEIDPADYKITVNGEPQAVGYAEIRGGMVRLIPNRGAIAFGDKVDLTYEAAKTTSPLQDKSGNKAENIGISAQATDLTPPELDREGIFVWKNELRFGLTEPIRLHSPGDTLADAFTLRVGSRTINVTGCSISASNRLLTLVLDDSVEYGESGIYLNYIGGNRIEDLARNPLAPFSNLRVTNQSSARSLLSIAIKDSSPLILPVGGKYLLTVQAFYSKGDPRDKIASLASYTWDNPNCATADTGWVTATAEGTTTITASYQGKTASIPVTVISEADYKKGLRDRLDPTHTGITLGTIIKFLRANPLEDFNMDGAINNDDVTYLMQLVSPKKTT</sequence>
<feature type="compositionally biased region" description="Pro residues" evidence="1">
    <location>
        <begin position="71"/>
        <end position="90"/>
    </location>
</feature>
<dbReference type="KEGG" id="asoc:CB4_03769"/>
<evidence type="ECO:0000256" key="1">
    <source>
        <dbReference type="SAM" id="MobiDB-lite"/>
    </source>
</evidence>
<gene>
    <name evidence="3" type="ORF">CB4_03769</name>
</gene>
<feature type="signal peptide" evidence="2">
    <location>
        <begin position="1"/>
        <end position="35"/>
    </location>
</feature>
<organism evidence="3 4">
    <name type="scientific">Aneurinibacillus soli</name>
    <dbReference type="NCBI Taxonomy" id="1500254"/>
    <lineage>
        <taxon>Bacteria</taxon>
        <taxon>Bacillati</taxon>
        <taxon>Bacillota</taxon>
        <taxon>Bacilli</taxon>
        <taxon>Bacillales</taxon>
        <taxon>Paenibacillaceae</taxon>
        <taxon>Aneurinibacillus group</taxon>
        <taxon>Aneurinibacillus</taxon>
    </lineage>
</organism>